<proteinExistence type="predicted"/>
<reference evidence="1 2" key="1">
    <citation type="journal article" date="2023" name="Int. J. Syst. Evol. Microbiol.">
        <title>Arthrobacter mangrovi sp. nov., an actinobacterium isolated from the rhizosphere of a mangrove.</title>
        <authorList>
            <person name="Hamada M."/>
            <person name="Saitou S."/>
            <person name="Enomoto N."/>
            <person name="Nanri K."/>
            <person name="Hidaka K."/>
            <person name="Miura T."/>
            <person name="Tamura T."/>
        </authorList>
    </citation>
    <scope>NUCLEOTIDE SEQUENCE [LARGE SCALE GENOMIC DNA]</scope>
    <source>
        <strain evidence="1 2">NBRC 112813</strain>
    </source>
</reference>
<keyword evidence="2" id="KW-1185">Reference proteome</keyword>
<evidence type="ECO:0000313" key="2">
    <source>
        <dbReference type="Proteomes" id="UP001209654"/>
    </source>
</evidence>
<accession>A0ABQ5MQX8</accession>
<comment type="caution">
    <text evidence="1">The sequence shown here is derived from an EMBL/GenBank/DDBJ whole genome shotgun (WGS) entry which is preliminary data.</text>
</comment>
<dbReference type="Proteomes" id="UP001209654">
    <property type="component" value="Unassembled WGS sequence"/>
</dbReference>
<dbReference type="RefSeq" id="WP_264794562.1">
    <property type="nucleotide sequence ID" value="NZ_BRVS01000004.1"/>
</dbReference>
<dbReference type="EMBL" id="BRVS01000004">
    <property type="protein sequence ID" value="GLB66395.1"/>
    <property type="molecule type" value="Genomic_DNA"/>
</dbReference>
<organism evidence="1 2">
    <name type="scientific">Arthrobacter mangrovi</name>
    <dbReference type="NCBI Taxonomy" id="2966350"/>
    <lineage>
        <taxon>Bacteria</taxon>
        <taxon>Bacillati</taxon>
        <taxon>Actinomycetota</taxon>
        <taxon>Actinomycetes</taxon>
        <taxon>Micrococcales</taxon>
        <taxon>Micrococcaceae</taxon>
        <taxon>Arthrobacter</taxon>
    </lineage>
</organism>
<evidence type="ECO:0000313" key="1">
    <source>
        <dbReference type="EMBL" id="GLB66395.1"/>
    </source>
</evidence>
<gene>
    <name evidence="1" type="ORF">AHIS1636_08340</name>
</gene>
<sequence length="97" mass="9933">MCSLWAGTTPGLPGGADGVRAAARTLFGCEEALLRLNGELGGLELGAWVSPAGRAFRESLQLRRLRLDRAAAEVAEAAAAVSAFGQAAEASPVVPRT</sequence>
<name>A0ABQ5MQX8_9MICC</name>
<protein>
    <submittedName>
        <fullName evidence="1">Uncharacterized protein</fullName>
    </submittedName>
</protein>